<dbReference type="KEGG" id="fls:GLV81_15960"/>
<gene>
    <name evidence="2" type="ORF">GLV81_15960</name>
</gene>
<reference evidence="2 3" key="1">
    <citation type="submission" date="2019-11" db="EMBL/GenBank/DDBJ databases">
        <authorList>
            <person name="Im W.T."/>
        </authorList>
    </citation>
    <scope>NUCLEOTIDE SEQUENCE [LARGE SCALE GENOMIC DNA]</scope>
    <source>
        <strain evidence="2 3">SB-02</strain>
    </source>
</reference>
<proteinExistence type="predicted"/>
<evidence type="ECO:0000256" key="1">
    <source>
        <dbReference type="SAM" id="Phobius"/>
    </source>
</evidence>
<feature type="transmembrane region" description="Helical" evidence="1">
    <location>
        <begin position="133"/>
        <end position="157"/>
    </location>
</feature>
<protein>
    <recommendedName>
        <fullName evidence="4">Zf-HC2 domain-containing protein</fullName>
    </recommendedName>
</protein>
<dbReference type="RefSeq" id="WP_157479755.1">
    <property type="nucleotide sequence ID" value="NZ_CP046566.1"/>
</dbReference>
<evidence type="ECO:0000313" key="2">
    <source>
        <dbReference type="EMBL" id="QGW29403.1"/>
    </source>
</evidence>
<dbReference type="AlphaFoldDB" id="A0A6I6GCD7"/>
<accession>A0A6I6GCD7</accession>
<keyword evidence="1" id="KW-0812">Transmembrane</keyword>
<keyword evidence="3" id="KW-1185">Reference proteome</keyword>
<keyword evidence="1" id="KW-0472">Membrane</keyword>
<evidence type="ECO:0008006" key="4">
    <source>
        <dbReference type="Google" id="ProtNLM"/>
    </source>
</evidence>
<sequence length="169" mass="18980">MNNHVEMEERLWQWIDGQCNAAEAQQLQQLVQHNDSWRALHAELLALHSSLQQDAELMQPSMRFTKNVMEQIALLSIETTAKKYLNKKIIYTVAGVFVTMLALVLAAAFSSVNWKGGESSLQLPVQNITSTNWGQWLGGQFGTIAAVLFAIAALALLDQYLRPKLLQKK</sequence>
<evidence type="ECO:0000313" key="3">
    <source>
        <dbReference type="Proteomes" id="UP000426027"/>
    </source>
</evidence>
<feature type="transmembrane region" description="Helical" evidence="1">
    <location>
        <begin position="89"/>
        <end position="113"/>
    </location>
</feature>
<organism evidence="2 3">
    <name type="scientific">Phnomibacter ginsenosidimutans</name>
    <dbReference type="NCBI Taxonomy" id="2676868"/>
    <lineage>
        <taxon>Bacteria</taxon>
        <taxon>Pseudomonadati</taxon>
        <taxon>Bacteroidota</taxon>
        <taxon>Chitinophagia</taxon>
        <taxon>Chitinophagales</taxon>
        <taxon>Chitinophagaceae</taxon>
        <taxon>Phnomibacter</taxon>
    </lineage>
</organism>
<keyword evidence="1" id="KW-1133">Transmembrane helix</keyword>
<dbReference type="Proteomes" id="UP000426027">
    <property type="component" value="Chromosome"/>
</dbReference>
<name>A0A6I6GCD7_9BACT</name>
<dbReference type="EMBL" id="CP046566">
    <property type="protein sequence ID" value="QGW29403.1"/>
    <property type="molecule type" value="Genomic_DNA"/>
</dbReference>